<reference evidence="3 4" key="1">
    <citation type="submission" date="2019-01" db="EMBL/GenBank/DDBJ databases">
        <authorList>
            <person name="Alioto T."/>
            <person name="Alioto T."/>
        </authorList>
    </citation>
    <scope>NUCLEOTIDE SEQUENCE [LARGE SCALE GENOMIC DNA]</scope>
</reference>
<gene>
    <name evidence="3" type="ORF">LYPA_23C022642</name>
</gene>
<protein>
    <submittedName>
        <fullName evidence="3">Eukaryotic translation elongation factor 1 alpha 1</fullName>
    </submittedName>
</protein>
<dbReference type="InterPro" id="IPR027417">
    <property type="entry name" value="P-loop_NTPase"/>
</dbReference>
<sequence>MDPTEPPYRYEEILKEVSTYIKKTGYNPHTVAFVPISDWKGDNMLEQVLTRLGSRDGKSPVQMAMTVEPHCLKLWIAFCHLLVQLTSPCVCPSRRLQNWRYWYCPCGLSGDWCSPGMVVTFVPVDATTEVKSVGIYHEALSEALPGDDVGFNAKNVSVQDVGRGNVAGDSRSDPPMGAAGFTAQFAELKEKIDRGSGKKLEDGSTFLKSGDASMVGMVPGKPVYRRLLWVASKQWTRRQLELARSPGLPRKLRKLNEHYAHTCLGQWRKNGVTTICARWPFKYNNKRPVDDNNAL</sequence>
<accession>A0A485P1J2</accession>
<keyword evidence="2" id="KW-0342">GTP-binding</keyword>
<evidence type="ECO:0000256" key="2">
    <source>
        <dbReference type="ARBA" id="ARBA00023134"/>
    </source>
</evidence>
<dbReference type="GO" id="GO:0005525">
    <property type="term" value="F:GTP binding"/>
    <property type="evidence" value="ECO:0007669"/>
    <property type="project" value="UniProtKB-KW"/>
</dbReference>
<keyword evidence="3" id="KW-0251">Elongation factor</keyword>
<dbReference type="InterPro" id="IPR009001">
    <property type="entry name" value="Transl_elong_EF1A/Init_IF2_C"/>
</dbReference>
<name>A0A485P1J2_LYNPA</name>
<dbReference type="EMBL" id="CAAGRJ010026056">
    <property type="protein sequence ID" value="VFV38457.1"/>
    <property type="molecule type" value="Genomic_DNA"/>
</dbReference>
<proteinExistence type="predicted"/>
<dbReference type="Gene3D" id="3.40.50.300">
    <property type="entry name" value="P-loop containing nucleotide triphosphate hydrolases"/>
    <property type="match status" value="1"/>
</dbReference>
<dbReference type="Gene3D" id="2.40.30.10">
    <property type="entry name" value="Translation factors"/>
    <property type="match status" value="2"/>
</dbReference>
<keyword evidence="3" id="KW-0648">Protein biosynthesis</keyword>
<dbReference type="SUPFAM" id="SSF50465">
    <property type="entry name" value="EF-Tu/eEF-1alpha/eIF2-gamma C-terminal domain"/>
    <property type="match status" value="1"/>
</dbReference>
<evidence type="ECO:0000313" key="4">
    <source>
        <dbReference type="Proteomes" id="UP000386466"/>
    </source>
</evidence>
<dbReference type="PANTHER" id="PTHR44830">
    <property type="entry name" value="ELONGATION FACTOR 1 ALPHA"/>
    <property type="match status" value="1"/>
</dbReference>
<evidence type="ECO:0000313" key="3">
    <source>
        <dbReference type="EMBL" id="VFV38457.1"/>
    </source>
</evidence>
<dbReference type="AlphaFoldDB" id="A0A485P1J2"/>
<keyword evidence="4" id="KW-1185">Reference proteome</keyword>
<organism evidence="3 4">
    <name type="scientific">Lynx pardinus</name>
    <name type="common">Iberian lynx</name>
    <name type="synonym">Felis pardina</name>
    <dbReference type="NCBI Taxonomy" id="191816"/>
    <lineage>
        <taxon>Eukaryota</taxon>
        <taxon>Metazoa</taxon>
        <taxon>Chordata</taxon>
        <taxon>Craniata</taxon>
        <taxon>Vertebrata</taxon>
        <taxon>Euteleostomi</taxon>
        <taxon>Mammalia</taxon>
        <taxon>Eutheria</taxon>
        <taxon>Laurasiatheria</taxon>
        <taxon>Carnivora</taxon>
        <taxon>Feliformia</taxon>
        <taxon>Felidae</taxon>
        <taxon>Felinae</taxon>
        <taxon>Lynx</taxon>
    </lineage>
</organism>
<dbReference type="Proteomes" id="UP000386466">
    <property type="component" value="Unassembled WGS sequence"/>
</dbReference>
<evidence type="ECO:0000256" key="1">
    <source>
        <dbReference type="ARBA" id="ARBA00022741"/>
    </source>
</evidence>
<dbReference type="PANTHER" id="PTHR44830:SF1">
    <property type="entry name" value="TR-TYPE G DOMAIN-CONTAINING PROTEIN"/>
    <property type="match status" value="1"/>
</dbReference>
<dbReference type="SUPFAM" id="SSF50447">
    <property type="entry name" value="Translation proteins"/>
    <property type="match status" value="1"/>
</dbReference>
<keyword evidence="1" id="KW-0547">Nucleotide-binding</keyword>
<dbReference type="InterPro" id="IPR009000">
    <property type="entry name" value="Transl_B-barrel_sf"/>
</dbReference>
<dbReference type="GO" id="GO:0003746">
    <property type="term" value="F:translation elongation factor activity"/>
    <property type="evidence" value="ECO:0007669"/>
    <property type="project" value="UniProtKB-KW"/>
</dbReference>